<accession>A0A382AX83</accession>
<name>A0A382AX83_9ZZZZ</name>
<evidence type="ECO:0000259" key="1">
    <source>
        <dbReference type="Pfam" id="PF20539"/>
    </source>
</evidence>
<dbReference type="Pfam" id="PF20539">
    <property type="entry name" value="DUF6754"/>
    <property type="match status" value="1"/>
</dbReference>
<evidence type="ECO:0000313" key="2">
    <source>
        <dbReference type="EMBL" id="SVB06059.1"/>
    </source>
</evidence>
<gene>
    <name evidence="2" type="ORF">METZ01_LOCUS158913</name>
</gene>
<proteinExistence type="predicted"/>
<reference evidence="2" key="1">
    <citation type="submission" date="2018-05" db="EMBL/GenBank/DDBJ databases">
        <authorList>
            <person name="Lanie J.A."/>
            <person name="Ng W.-L."/>
            <person name="Kazmierczak K.M."/>
            <person name="Andrzejewski T.M."/>
            <person name="Davidsen T.M."/>
            <person name="Wayne K.J."/>
            <person name="Tettelin H."/>
            <person name="Glass J.I."/>
            <person name="Rusch D."/>
            <person name="Podicherti R."/>
            <person name="Tsui H.-C.T."/>
            <person name="Winkler M.E."/>
        </authorList>
    </citation>
    <scope>NUCLEOTIDE SEQUENCE</scope>
</reference>
<organism evidence="2">
    <name type="scientific">marine metagenome</name>
    <dbReference type="NCBI Taxonomy" id="408172"/>
    <lineage>
        <taxon>unclassified sequences</taxon>
        <taxon>metagenomes</taxon>
        <taxon>ecological metagenomes</taxon>
    </lineage>
</organism>
<dbReference type="EMBL" id="UINC01027204">
    <property type="protein sequence ID" value="SVB06059.1"/>
    <property type="molecule type" value="Genomic_DNA"/>
</dbReference>
<protein>
    <recommendedName>
        <fullName evidence="1">DUF6754 domain-containing protein</fullName>
    </recommendedName>
</protein>
<sequence>MFLIIAIMTANLIYYIRYARKGGDIFLRSIPGLKAVEEAVGRSTEMGKSVLYVPGIMDMDQVETVAGVIILGHVSRMTSRYETSLNVPVSRSIVMKAARETVREAYTMEGRPDLFQDDMVHYLTDDQFAYAAGVNGIMVREKPAACLYMGKFFAESLILAETGNSIGAIQIAGTASQSQIPFFVTACDYTLIGEEFFAASAYLSQSPELMGGLKGQDMMKAGATAAIILSLFMRVLFDLGLIKWNIISILTVQ</sequence>
<dbReference type="AlphaFoldDB" id="A0A382AX83"/>
<dbReference type="InterPro" id="IPR046642">
    <property type="entry name" value="DUF6754"/>
</dbReference>
<feature type="domain" description="DUF6754" evidence="1">
    <location>
        <begin position="2"/>
        <end position="235"/>
    </location>
</feature>